<gene>
    <name evidence="4" type="ORF">D9611_011102</name>
</gene>
<evidence type="ECO:0000256" key="2">
    <source>
        <dbReference type="ARBA" id="ARBA00018987"/>
    </source>
</evidence>
<dbReference type="GO" id="GO:0000724">
    <property type="term" value="P:double-strand break repair via homologous recombination"/>
    <property type="evidence" value="ECO:0007669"/>
    <property type="project" value="TreeGrafter"/>
</dbReference>
<dbReference type="PANTHER" id="PTHR14790">
    <property type="entry name" value="RECQ-MEDIATED GENOME INSTABILITY PROTEIN 1 RMI1"/>
    <property type="match status" value="1"/>
</dbReference>
<dbReference type="OrthoDB" id="341511at2759"/>
<reference evidence="4 5" key="1">
    <citation type="journal article" date="2020" name="ISME J.">
        <title>Uncovering the hidden diversity of litter-decomposition mechanisms in mushroom-forming fungi.</title>
        <authorList>
            <person name="Floudas D."/>
            <person name="Bentzer J."/>
            <person name="Ahren D."/>
            <person name="Johansson T."/>
            <person name="Persson P."/>
            <person name="Tunlid A."/>
        </authorList>
    </citation>
    <scope>NUCLEOTIDE SEQUENCE [LARGE SCALE GENOMIC DNA]</scope>
    <source>
        <strain evidence="4 5">CBS 175.51</strain>
    </source>
</reference>
<comment type="similarity">
    <text evidence="1">Belongs to the RMI1 family.</text>
</comment>
<organism evidence="4 5">
    <name type="scientific">Ephemerocybe angulata</name>
    <dbReference type="NCBI Taxonomy" id="980116"/>
    <lineage>
        <taxon>Eukaryota</taxon>
        <taxon>Fungi</taxon>
        <taxon>Dikarya</taxon>
        <taxon>Basidiomycota</taxon>
        <taxon>Agaricomycotina</taxon>
        <taxon>Agaricomycetes</taxon>
        <taxon>Agaricomycetidae</taxon>
        <taxon>Agaricales</taxon>
        <taxon>Agaricineae</taxon>
        <taxon>Psathyrellaceae</taxon>
        <taxon>Ephemerocybe</taxon>
    </lineage>
</organism>
<dbReference type="AlphaFoldDB" id="A0A8H5BAU0"/>
<proteinExistence type="inferred from homology"/>
<name>A0A8H5BAU0_9AGAR</name>
<dbReference type="InterPro" id="IPR013894">
    <property type="entry name" value="RMI1_OB"/>
</dbReference>
<accession>A0A8H5BAU0</accession>
<dbReference type="GO" id="GO:0000712">
    <property type="term" value="P:resolution of meiotic recombination intermediates"/>
    <property type="evidence" value="ECO:0007669"/>
    <property type="project" value="TreeGrafter"/>
</dbReference>
<evidence type="ECO:0000259" key="3">
    <source>
        <dbReference type="Pfam" id="PF08585"/>
    </source>
</evidence>
<dbReference type="Pfam" id="PF08585">
    <property type="entry name" value="RMI1_N_C"/>
    <property type="match status" value="1"/>
</dbReference>
<dbReference type="GO" id="GO:0031422">
    <property type="term" value="C:RecQ family helicase-topoisomerase III complex"/>
    <property type="evidence" value="ECO:0007669"/>
    <property type="project" value="TreeGrafter"/>
</dbReference>
<keyword evidence="5" id="KW-1185">Reference proteome</keyword>
<evidence type="ECO:0000256" key="1">
    <source>
        <dbReference type="ARBA" id="ARBA00006395"/>
    </source>
</evidence>
<dbReference type="EMBL" id="JAACJK010000172">
    <property type="protein sequence ID" value="KAF5319894.1"/>
    <property type="molecule type" value="Genomic_DNA"/>
</dbReference>
<protein>
    <recommendedName>
        <fullName evidence="2">RecQ-mediated genome instability protein 1</fullName>
    </recommendedName>
</protein>
<feature type="domain" description="RecQ mediated genome instability protein 1 OB-fold" evidence="3">
    <location>
        <begin position="72"/>
        <end position="207"/>
    </location>
</feature>
<dbReference type="Gene3D" id="2.40.50.770">
    <property type="entry name" value="RecQ-mediated genome instability protein Rmi1, C-terminal domain"/>
    <property type="match status" value="1"/>
</dbReference>
<dbReference type="PANTHER" id="PTHR14790:SF15">
    <property type="entry name" value="RECQ-MEDIATED GENOME INSTABILITY PROTEIN 1"/>
    <property type="match status" value="1"/>
</dbReference>
<comment type="caution">
    <text evidence="4">The sequence shown here is derived from an EMBL/GenBank/DDBJ whole genome shotgun (WGS) entry which is preliminary data.</text>
</comment>
<evidence type="ECO:0000313" key="4">
    <source>
        <dbReference type="EMBL" id="KAF5319894.1"/>
    </source>
</evidence>
<sequence>MSLKLILFGYMQEWIEETCQFIEEEKFIFPFNSETEERFLNELEFAILHARLEDVMKKGTGLRAEITLPSMHTTLKGPVILELVHMTEVGVSAFALEKTRIDRDKVMHSHLYKAGQRGLEVGLVELMELDSKLPKYPRKSLKYWFTDGEMEIQAMEYKALPFTLGKAPIGIKVRFENVPIIGGVAYLEPDNIEVLGGNAGNVDEVKQKHLARLRFEFVTRMRGELYEAKVRTLSRPHTALAIY</sequence>
<evidence type="ECO:0000313" key="5">
    <source>
        <dbReference type="Proteomes" id="UP000541558"/>
    </source>
</evidence>
<dbReference type="InterPro" id="IPR042470">
    <property type="entry name" value="RMI1_N_C_sf"/>
</dbReference>
<dbReference type="GO" id="GO:0016604">
    <property type="term" value="C:nuclear body"/>
    <property type="evidence" value="ECO:0007669"/>
    <property type="project" value="TreeGrafter"/>
</dbReference>
<dbReference type="Proteomes" id="UP000541558">
    <property type="component" value="Unassembled WGS sequence"/>
</dbReference>